<dbReference type="PANTHER" id="PTHR13028">
    <property type="entry name" value="RRNA PROCESSING PROTEIN EBNA1-BINDING PROTEIN-RELATED"/>
    <property type="match status" value="1"/>
</dbReference>
<feature type="region of interest" description="Disordered" evidence="7">
    <location>
        <begin position="1"/>
        <end position="35"/>
    </location>
</feature>
<dbReference type="Pfam" id="PF05890">
    <property type="entry name" value="Ebp2"/>
    <property type="match status" value="1"/>
</dbReference>
<keyword evidence="3" id="KW-0690">Ribosome biogenesis</keyword>
<sequence length="478" mass="52463">MQKGRASTKVTNGQRQPKAKKPPATLSAQSGINKRRHEETLDLDIDAFISAQDDVLSVETLLSGTASGQLRAVSNKKKNKAAITSGIDRNSKSTADDDNANDTMDIDGGVDDDNDDDFDAEEMAEMKAYQELQKEKKAIMKEAMKELKAAERLLTEGPGAEDENLDSDDDDDDDDDNDDGNGNGVATQKIFKNDKAALLAKLDQIRIDNKTPNAVFAWTEFQRITSTEPLALLPAEVENDLKREMAFYKQALEAAQLGYMHLRKANVSIHRPDDFYAEMIKSDEHMNKIRQKLVDEANAIAASERAKKLRDAKKFGKKVQVEKLQERQATKRQELEQVAQMRKKTSSGKNNDMSASGFEDDFGVSVDKEHGEVERKNKRGSSGVAGKQQQSVNHKRANRDHKFGFGGKKRHTKSNTADSTADMTGFNAKRMKNGGGAFKAKGGGVSKGANGGQKRPGKSALDVTPGEALAIPTVQEFI</sequence>
<feature type="compositionally biased region" description="Gly residues" evidence="7">
    <location>
        <begin position="433"/>
        <end position="451"/>
    </location>
</feature>
<feature type="coiled-coil region" evidence="6">
    <location>
        <begin position="126"/>
        <end position="153"/>
    </location>
</feature>
<feature type="region of interest" description="Disordered" evidence="7">
    <location>
        <begin position="326"/>
        <end position="464"/>
    </location>
</feature>
<evidence type="ECO:0000313" key="8">
    <source>
        <dbReference type="EMBL" id="KAJ3095458.1"/>
    </source>
</evidence>
<organism evidence="8 9">
    <name type="scientific">Physocladia obscura</name>
    <dbReference type="NCBI Taxonomy" id="109957"/>
    <lineage>
        <taxon>Eukaryota</taxon>
        <taxon>Fungi</taxon>
        <taxon>Fungi incertae sedis</taxon>
        <taxon>Chytridiomycota</taxon>
        <taxon>Chytridiomycota incertae sedis</taxon>
        <taxon>Chytridiomycetes</taxon>
        <taxon>Chytridiales</taxon>
        <taxon>Chytriomycetaceae</taxon>
        <taxon>Physocladia</taxon>
    </lineage>
</organism>
<feature type="compositionally biased region" description="Basic and acidic residues" evidence="7">
    <location>
        <begin position="366"/>
        <end position="375"/>
    </location>
</feature>
<dbReference type="GO" id="GO:0005730">
    <property type="term" value="C:nucleolus"/>
    <property type="evidence" value="ECO:0007669"/>
    <property type="project" value="UniProtKB-SubCell"/>
</dbReference>
<evidence type="ECO:0000256" key="7">
    <source>
        <dbReference type="SAM" id="MobiDB-lite"/>
    </source>
</evidence>
<proteinExistence type="inferred from homology"/>
<dbReference type="AlphaFoldDB" id="A0AAD5ST92"/>
<evidence type="ECO:0000313" key="9">
    <source>
        <dbReference type="Proteomes" id="UP001211907"/>
    </source>
</evidence>
<accession>A0AAD5ST92</accession>
<evidence type="ECO:0000256" key="6">
    <source>
        <dbReference type="SAM" id="Coils"/>
    </source>
</evidence>
<dbReference type="GO" id="GO:0006364">
    <property type="term" value="P:rRNA processing"/>
    <property type="evidence" value="ECO:0007669"/>
    <property type="project" value="TreeGrafter"/>
</dbReference>
<keyword evidence="5" id="KW-0539">Nucleus</keyword>
<keyword evidence="9" id="KW-1185">Reference proteome</keyword>
<gene>
    <name evidence="8" type="primary">EBP2</name>
    <name evidence="8" type="ORF">HK100_005830</name>
</gene>
<keyword evidence="4 6" id="KW-0175">Coiled coil</keyword>
<comment type="caution">
    <text evidence="8">The sequence shown here is derived from an EMBL/GenBank/DDBJ whole genome shotgun (WGS) entry which is preliminary data.</text>
</comment>
<dbReference type="EMBL" id="JADGJH010002703">
    <property type="protein sequence ID" value="KAJ3095458.1"/>
    <property type="molecule type" value="Genomic_DNA"/>
</dbReference>
<protein>
    <submittedName>
        <fullName evidence="8">rRNA-processing protein and EBNA1-binding protein ebp2</fullName>
    </submittedName>
</protein>
<comment type="subcellular location">
    <subcellularLocation>
        <location evidence="1">Nucleus</location>
        <location evidence="1">Nucleolus</location>
    </subcellularLocation>
</comment>
<feature type="compositionally biased region" description="Basic and acidic residues" evidence="7">
    <location>
        <begin position="326"/>
        <end position="335"/>
    </location>
</feature>
<reference evidence="8" key="1">
    <citation type="submission" date="2020-05" db="EMBL/GenBank/DDBJ databases">
        <title>Phylogenomic resolution of chytrid fungi.</title>
        <authorList>
            <person name="Stajich J.E."/>
            <person name="Amses K."/>
            <person name="Simmons R."/>
            <person name="Seto K."/>
            <person name="Myers J."/>
            <person name="Bonds A."/>
            <person name="Quandt C.A."/>
            <person name="Barry K."/>
            <person name="Liu P."/>
            <person name="Grigoriev I."/>
            <person name="Longcore J.E."/>
            <person name="James T.Y."/>
        </authorList>
    </citation>
    <scope>NUCLEOTIDE SEQUENCE</scope>
    <source>
        <strain evidence="8">JEL0513</strain>
    </source>
</reference>
<dbReference type="PANTHER" id="PTHR13028:SF0">
    <property type="entry name" value="RRNA-PROCESSING PROTEIN EBP2-RELATED"/>
    <property type="match status" value="1"/>
</dbReference>
<name>A0AAD5ST92_9FUNG</name>
<feature type="region of interest" description="Disordered" evidence="7">
    <location>
        <begin position="155"/>
        <end position="187"/>
    </location>
</feature>
<comment type="similarity">
    <text evidence="2">Belongs to the EBP2 family.</text>
</comment>
<dbReference type="GO" id="GO:0042273">
    <property type="term" value="P:ribosomal large subunit biogenesis"/>
    <property type="evidence" value="ECO:0007669"/>
    <property type="project" value="TreeGrafter"/>
</dbReference>
<dbReference type="GO" id="GO:0030687">
    <property type="term" value="C:preribosome, large subunit precursor"/>
    <property type="evidence" value="ECO:0007669"/>
    <property type="project" value="TreeGrafter"/>
</dbReference>
<feature type="compositionally biased region" description="Acidic residues" evidence="7">
    <location>
        <begin position="96"/>
        <end position="114"/>
    </location>
</feature>
<dbReference type="InterPro" id="IPR008610">
    <property type="entry name" value="Ebp2"/>
</dbReference>
<feature type="region of interest" description="Disordered" evidence="7">
    <location>
        <begin position="73"/>
        <end position="114"/>
    </location>
</feature>
<evidence type="ECO:0000256" key="1">
    <source>
        <dbReference type="ARBA" id="ARBA00004604"/>
    </source>
</evidence>
<feature type="compositionally biased region" description="Acidic residues" evidence="7">
    <location>
        <begin position="159"/>
        <end position="179"/>
    </location>
</feature>
<evidence type="ECO:0000256" key="5">
    <source>
        <dbReference type="ARBA" id="ARBA00023242"/>
    </source>
</evidence>
<dbReference type="GO" id="GO:0034399">
    <property type="term" value="C:nuclear periphery"/>
    <property type="evidence" value="ECO:0007669"/>
    <property type="project" value="TreeGrafter"/>
</dbReference>
<evidence type="ECO:0000256" key="3">
    <source>
        <dbReference type="ARBA" id="ARBA00022517"/>
    </source>
</evidence>
<evidence type="ECO:0000256" key="2">
    <source>
        <dbReference type="ARBA" id="ARBA00007336"/>
    </source>
</evidence>
<evidence type="ECO:0000256" key="4">
    <source>
        <dbReference type="ARBA" id="ARBA00023054"/>
    </source>
</evidence>
<dbReference type="Proteomes" id="UP001211907">
    <property type="component" value="Unassembled WGS sequence"/>
</dbReference>